<keyword evidence="13" id="KW-0443">Lipid metabolism</keyword>
<evidence type="ECO:0000259" key="15">
    <source>
        <dbReference type="PROSITE" id="PS50979"/>
    </source>
</evidence>
<evidence type="ECO:0000256" key="1">
    <source>
        <dbReference type="ARBA" id="ARBA00003761"/>
    </source>
</evidence>
<evidence type="ECO:0000256" key="11">
    <source>
        <dbReference type="ARBA" id="ARBA00048600"/>
    </source>
</evidence>
<sequence>MFQRILIANRGEIALRVIRACREMGIESVAVYSQADADSMHVKLADKAICVGTARSADSYLKIDQIIAAAEVAGVDAIHPGYGFLAENAQFNEMCRSSGFEFIGPSPTAMEKLGDKNTARSMAVAQNVPVVPGSDGLIADFAKAAQTAIDIGFPVLIKATAGGGGKGMRVAESEDVLVSQLEAARNEAIAAFGNGGVYLEKFVERPRHIEVQVIADTHGNVCHLFERDCSVQRRHQKLVEEAPSADLPQDRREAICDAAVRMIAGADYAGAGTVEFIVDKDYNFYFIEVNARIQVEHPVSEMVTGVDLIQEQIRVAAGLPLSFRQDELTCKGAAIECRINAEDPTKNFQPSPGKIESMFAPGGLGVRFDSHVTSGYSVPPYYDSMIGKLIVHRPTRELAIATMLRALKELQIQGIKTTVPFHEWILKDPAFLDGSVDTKYVDRAYQGQSPK</sequence>
<dbReference type="InterPro" id="IPR005481">
    <property type="entry name" value="BC-like_N"/>
</dbReference>
<evidence type="ECO:0000256" key="13">
    <source>
        <dbReference type="RuleBase" id="RU365063"/>
    </source>
</evidence>
<dbReference type="PROSITE" id="PS50975">
    <property type="entry name" value="ATP_GRASP"/>
    <property type="match status" value="1"/>
</dbReference>
<organism evidence="16 17">
    <name type="scientific">Neorhodopirellula pilleata</name>
    <dbReference type="NCBI Taxonomy" id="2714738"/>
    <lineage>
        <taxon>Bacteria</taxon>
        <taxon>Pseudomonadati</taxon>
        <taxon>Planctomycetota</taxon>
        <taxon>Planctomycetia</taxon>
        <taxon>Pirellulales</taxon>
        <taxon>Pirellulaceae</taxon>
        <taxon>Neorhodopirellula</taxon>
    </lineage>
</organism>
<dbReference type="PROSITE" id="PS50979">
    <property type="entry name" value="BC"/>
    <property type="match status" value="1"/>
</dbReference>
<evidence type="ECO:0000256" key="6">
    <source>
        <dbReference type="ARBA" id="ARBA00022723"/>
    </source>
</evidence>
<dbReference type="GO" id="GO:2001295">
    <property type="term" value="P:malonyl-CoA biosynthetic process"/>
    <property type="evidence" value="ECO:0007669"/>
    <property type="project" value="UniProtKB-UniPathway"/>
</dbReference>
<keyword evidence="17" id="KW-1185">Reference proteome</keyword>
<dbReference type="FunFam" id="3.40.50.20:FF:000010">
    <property type="entry name" value="Propionyl-CoA carboxylase subunit alpha"/>
    <property type="match status" value="1"/>
</dbReference>
<dbReference type="PANTHER" id="PTHR48095:SF2">
    <property type="entry name" value="BIOTIN CARBOXYLASE, CHLOROPLASTIC"/>
    <property type="match status" value="1"/>
</dbReference>
<dbReference type="AlphaFoldDB" id="A0A5C6ADL6"/>
<dbReference type="PROSITE" id="PS00867">
    <property type="entry name" value="CPSASE_2"/>
    <property type="match status" value="1"/>
</dbReference>
<dbReference type="RefSeq" id="WP_146578066.1">
    <property type="nucleotide sequence ID" value="NZ_SJPM01000004.1"/>
</dbReference>
<keyword evidence="7 12" id="KW-0547">Nucleotide-binding</keyword>
<dbReference type="SUPFAM" id="SSF56059">
    <property type="entry name" value="Glutathione synthetase ATP-binding domain-like"/>
    <property type="match status" value="1"/>
</dbReference>
<gene>
    <name evidence="16" type="primary">accC</name>
    <name evidence="16" type="ORF">Pla100_26500</name>
</gene>
<keyword evidence="10 13" id="KW-0092">Biotin</keyword>
<dbReference type="PROSITE" id="PS00866">
    <property type="entry name" value="CPSASE_1"/>
    <property type="match status" value="1"/>
</dbReference>
<keyword evidence="5 13" id="KW-0436">Ligase</keyword>
<evidence type="ECO:0000256" key="5">
    <source>
        <dbReference type="ARBA" id="ARBA00022598"/>
    </source>
</evidence>
<proteinExistence type="predicted"/>
<comment type="function">
    <text evidence="1 13">This protein is a component of the acetyl coenzyme A carboxylase complex; first, biotin carboxylase catalyzes the carboxylation of the carrier protein and then the transcarboxylase transfers the carboxyl group to form malonyl-CoA.</text>
</comment>
<keyword evidence="9" id="KW-0460">Magnesium</keyword>
<feature type="domain" description="Biotin carboxylation" evidence="15">
    <location>
        <begin position="1"/>
        <end position="446"/>
    </location>
</feature>
<feature type="domain" description="ATP-grasp" evidence="14">
    <location>
        <begin position="120"/>
        <end position="317"/>
    </location>
</feature>
<dbReference type="InterPro" id="IPR051602">
    <property type="entry name" value="ACC_Biotin_Carboxylase"/>
</dbReference>
<dbReference type="NCBIfam" id="TIGR00514">
    <property type="entry name" value="accC"/>
    <property type="match status" value="1"/>
</dbReference>
<dbReference type="InterPro" id="IPR005479">
    <property type="entry name" value="CPAse_ATP-bd"/>
</dbReference>
<evidence type="ECO:0000256" key="8">
    <source>
        <dbReference type="ARBA" id="ARBA00022840"/>
    </source>
</evidence>
<keyword evidence="13" id="KW-0276">Fatty acid metabolism</keyword>
<dbReference type="InterPro" id="IPR011054">
    <property type="entry name" value="Rudment_hybrid_motif"/>
</dbReference>
<dbReference type="PANTHER" id="PTHR48095">
    <property type="entry name" value="PYRUVATE CARBOXYLASE SUBUNIT A"/>
    <property type="match status" value="1"/>
</dbReference>
<evidence type="ECO:0000256" key="4">
    <source>
        <dbReference type="ARBA" id="ARBA00013263"/>
    </source>
</evidence>
<name>A0A5C6ADL6_9BACT</name>
<dbReference type="FunFam" id="3.30.1490.20:FF:000018">
    <property type="entry name" value="Biotin carboxylase"/>
    <property type="match status" value="1"/>
</dbReference>
<comment type="catalytic activity">
    <reaction evidence="11 13">
        <text>N(6)-biotinyl-L-lysyl-[protein] + hydrogencarbonate + ATP = N(6)-carboxybiotinyl-L-lysyl-[protein] + ADP + phosphate + H(+)</text>
        <dbReference type="Rhea" id="RHEA:13501"/>
        <dbReference type="Rhea" id="RHEA-COMP:10505"/>
        <dbReference type="Rhea" id="RHEA-COMP:10506"/>
        <dbReference type="ChEBI" id="CHEBI:15378"/>
        <dbReference type="ChEBI" id="CHEBI:17544"/>
        <dbReference type="ChEBI" id="CHEBI:30616"/>
        <dbReference type="ChEBI" id="CHEBI:43474"/>
        <dbReference type="ChEBI" id="CHEBI:83144"/>
        <dbReference type="ChEBI" id="CHEBI:83145"/>
        <dbReference type="ChEBI" id="CHEBI:456216"/>
        <dbReference type="EC" id="6.3.4.14"/>
    </reaction>
</comment>
<dbReference type="UniPathway" id="UPA00655">
    <property type="reaction ID" value="UER00711"/>
</dbReference>
<evidence type="ECO:0000313" key="17">
    <source>
        <dbReference type="Proteomes" id="UP000316213"/>
    </source>
</evidence>
<dbReference type="Pfam" id="PF02785">
    <property type="entry name" value="Biotin_carb_C"/>
    <property type="match status" value="1"/>
</dbReference>
<dbReference type="InterPro" id="IPR005482">
    <property type="entry name" value="Biotin_COase_C"/>
</dbReference>
<dbReference type="InterPro" id="IPR011764">
    <property type="entry name" value="Biotin_carboxylation_dom"/>
</dbReference>
<evidence type="ECO:0000256" key="3">
    <source>
        <dbReference type="ARBA" id="ARBA00011750"/>
    </source>
</evidence>
<dbReference type="Gene3D" id="3.30.470.20">
    <property type="entry name" value="ATP-grasp fold, B domain"/>
    <property type="match status" value="1"/>
</dbReference>
<keyword evidence="13" id="KW-0275">Fatty acid biosynthesis</keyword>
<comment type="pathway">
    <text evidence="2 13">Lipid metabolism; malonyl-CoA biosynthesis; malonyl-CoA from acetyl-CoA: step 1/1.</text>
</comment>
<evidence type="ECO:0000256" key="9">
    <source>
        <dbReference type="ARBA" id="ARBA00022842"/>
    </source>
</evidence>
<dbReference type="SUPFAM" id="SSF51246">
    <property type="entry name" value="Rudiment single hybrid motif"/>
    <property type="match status" value="1"/>
</dbReference>
<dbReference type="GO" id="GO:0005524">
    <property type="term" value="F:ATP binding"/>
    <property type="evidence" value="ECO:0007669"/>
    <property type="project" value="UniProtKB-UniRule"/>
</dbReference>
<comment type="caution">
    <text evidence="16">The sequence shown here is derived from an EMBL/GenBank/DDBJ whole genome shotgun (WGS) entry which is preliminary data.</text>
</comment>
<dbReference type="NCBIfam" id="NF006367">
    <property type="entry name" value="PRK08591.1"/>
    <property type="match status" value="1"/>
</dbReference>
<dbReference type="InterPro" id="IPR011761">
    <property type="entry name" value="ATP-grasp"/>
</dbReference>
<dbReference type="SMART" id="SM00878">
    <property type="entry name" value="Biotin_carb_C"/>
    <property type="match status" value="1"/>
</dbReference>
<comment type="subunit">
    <text evidence="3 13">Acetyl-CoA carboxylase is a heterohexamer of biotin carboxyl carrier protein, biotin carboxylase and the two subunits of carboxyl transferase in a 2:2 complex.</text>
</comment>
<dbReference type="Pfam" id="PF00289">
    <property type="entry name" value="Biotin_carb_N"/>
    <property type="match status" value="1"/>
</dbReference>
<dbReference type="EMBL" id="SJPM01000004">
    <property type="protein sequence ID" value="TWT97496.1"/>
    <property type="molecule type" value="Genomic_DNA"/>
</dbReference>
<protein>
    <recommendedName>
        <fullName evidence="4 13">Biotin carboxylase</fullName>
        <ecNumber evidence="4 13">6.3.4.14</ecNumber>
    </recommendedName>
    <alternativeName>
        <fullName evidence="13">Acetyl-coenzyme A carboxylase biotin carboxylase subunit A</fullName>
    </alternativeName>
</protein>
<keyword evidence="13" id="KW-0444">Lipid biosynthesis</keyword>
<evidence type="ECO:0000256" key="10">
    <source>
        <dbReference type="ARBA" id="ARBA00023267"/>
    </source>
</evidence>
<evidence type="ECO:0000256" key="12">
    <source>
        <dbReference type="PROSITE-ProRule" id="PRU00409"/>
    </source>
</evidence>
<keyword evidence="6" id="KW-0479">Metal-binding</keyword>
<dbReference type="InterPro" id="IPR004549">
    <property type="entry name" value="Acetyl_CoA_COase_biotin_COase"/>
</dbReference>
<dbReference type="Proteomes" id="UP000316213">
    <property type="component" value="Unassembled WGS sequence"/>
</dbReference>
<dbReference type="OrthoDB" id="9807469at2"/>
<reference evidence="16 17" key="1">
    <citation type="submission" date="2019-02" db="EMBL/GenBank/DDBJ databases">
        <title>Deep-cultivation of Planctomycetes and their phenomic and genomic characterization uncovers novel biology.</title>
        <authorList>
            <person name="Wiegand S."/>
            <person name="Jogler M."/>
            <person name="Boedeker C."/>
            <person name="Pinto D."/>
            <person name="Vollmers J."/>
            <person name="Rivas-Marin E."/>
            <person name="Kohn T."/>
            <person name="Peeters S.H."/>
            <person name="Heuer A."/>
            <person name="Rast P."/>
            <person name="Oberbeckmann S."/>
            <person name="Bunk B."/>
            <person name="Jeske O."/>
            <person name="Meyerdierks A."/>
            <person name="Storesund J.E."/>
            <person name="Kallscheuer N."/>
            <person name="Luecker S."/>
            <person name="Lage O.M."/>
            <person name="Pohl T."/>
            <person name="Merkel B.J."/>
            <person name="Hornburger P."/>
            <person name="Mueller R.-W."/>
            <person name="Bruemmer F."/>
            <person name="Labrenz M."/>
            <person name="Spormann A.M."/>
            <person name="Op Den Camp H."/>
            <person name="Overmann J."/>
            <person name="Amann R."/>
            <person name="Jetten M.S.M."/>
            <person name="Mascher T."/>
            <person name="Medema M.H."/>
            <person name="Devos D.P."/>
            <person name="Kaster A.-K."/>
            <person name="Ovreas L."/>
            <person name="Rohde M."/>
            <person name="Galperin M.Y."/>
            <person name="Jogler C."/>
        </authorList>
    </citation>
    <scope>NUCLEOTIDE SEQUENCE [LARGE SCALE GENOMIC DNA]</scope>
    <source>
        <strain evidence="16 17">Pla100</strain>
    </source>
</reference>
<dbReference type="GO" id="GO:0046872">
    <property type="term" value="F:metal ion binding"/>
    <property type="evidence" value="ECO:0007669"/>
    <property type="project" value="UniProtKB-KW"/>
</dbReference>
<dbReference type="EC" id="6.3.4.14" evidence="4 13"/>
<evidence type="ECO:0000259" key="14">
    <source>
        <dbReference type="PROSITE" id="PS50975"/>
    </source>
</evidence>
<dbReference type="InterPro" id="IPR016185">
    <property type="entry name" value="PreATP-grasp_dom_sf"/>
</dbReference>
<accession>A0A5C6ADL6</accession>
<evidence type="ECO:0000313" key="16">
    <source>
        <dbReference type="EMBL" id="TWT97496.1"/>
    </source>
</evidence>
<dbReference type="GO" id="GO:0004075">
    <property type="term" value="F:biotin carboxylase activity"/>
    <property type="evidence" value="ECO:0007669"/>
    <property type="project" value="UniProtKB-EC"/>
</dbReference>
<evidence type="ECO:0000256" key="7">
    <source>
        <dbReference type="ARBA" id="ARBA00022741"/>
    </source>
</evidence>
<dbReference type="GO" id="GO:0006633">
    <property type="term" value="P:fatty acid biosynthetic process"/>
    <property type="evidence" value="ECO:0007669"/>
    <property type="project" value="UniProtKB-KW"/>
</dbReference>
<dbReference type="Pfam" id="PF02786">
    <property type="entry name" value="CPSase_L_D2"/>
    <property type="match status" value="1"/>
</dbReference>
<evidence type="ECO:0000256" key="2">
    <source>
        <dbReference type="ARBA" id="ARBA00004956"/>
    </source>
</evidence>
<keyword evidence="8 12" id="KW-0067">ATP-binding</keyword>
<dbReference type="SUPFAM" id="SSF52440">
    <property type="entry name" value="PreATP-grasp domain"/>
    <property type="match status" value="1"/>
</dbReference>